<sequence>MAVGNRDKKIAIEINNINLEFLTMRRAVSLSLCGYDFLW</sequence>
<evidence type="ECO:0000313" key="2">
    <source>
        <dbReference type="Proteomes" id="UP000676336"/>
    </source>
</evidence>
<dbReference type="AlphaFoldDB" id="A0A8S2LHU9"/>
<proteinExistence type="predicted"/>
<organism evidence="1 2">
    <name type="scientific">Rotaria magnacalcarata</name>
    <dbReference type="NCBI Taxonomy" id="392030"/>
    <lineage>
        <taxon>Eukaryota</taxon>
        <taxon>Metazoa</taxon>
        <taxon>Spiralia</taxon>
        <taxon>Gnathifera</taxon>
        <taxon>Rotifera</taxon>
        <taxon>Eurotatoria</taxon>
        <taxon>Bdelloidea</taxon>
        <taxon>Philodinida</taxon>
        <taxon>Philodinidae</taxon>
        <taxon>Rotaria</taxon>
    </lineage>
</organism>
<dbReference type="EMBL" id="CAJOBI010001898">
    <property type="protein sequence ID" value="CAF3904745.1"/>
    <property type="molecule type" value="Genomic_DNA"/>
</dbReference>
<protein>
    <submittedName>
        <fullName evidence="1">Uncharacterized protein</fullName>
    </submittedName>
</protein>
<reference evidence="1" key="1">
    <citation type="submission" date="2021-02" db="EMBL/GenBank/DDBJ databases">
        <authorList>
            <person name="Nowell W R."/>
        </authorList>
    </citation>
    <scope>NUCLEOTIDE SEQUENCE</scope>
</reference>
<name>A0A8S2LHU9_9BILA</name>
<comment type="caution">
    <text evidence="1">The sequence shown here is derived from an EMBL/GenBank/DDBJ whole genome shotgun (WGS) entry which is preliminary data.</text>
</comment>
<feature type="non-terminal residue" evidence="1">
    <location>
        <position position="39"/>
    </location>
</feature>
<gene>
    <name evidence="1" type="ORF">SMN809_LOCUS6828</name>
</gene>
<dbReference type="Proteomes" id="UP000676336">
    <property type="component" value="Unassembled WGS sequence"/>
</dbReference>
<accession>A0A8S2LHU9</accession>
<evidence type="ECO:0000313" key="1">
    <source>
        <dbReference type="EMBL" id="CAF3904745.1"/>
    </source>
</evidence>